<evidence type="ECO:0000256" key="1">
    <source>
        <dbReference type="ARBA" id="ARBA00023015"/>
    </source>
</evidence>
<keyword evidence="1" id="KW-0805">Transcription regulation</keyword>
<name>A0A3A2ZTG4_9EURO</name>
<evidence type="ECO:0000256" key="2">
    <source>
        <dbReference type="ARBA" id="ARBA00023125"/>
    </source>
</evidence>
<organism evidence="6 7">
    <name type="scientific">Aspergillus sclerotialis</name>
    <dbReference type="NCBI Taxonomy" id="2070753"/>
    <lineage>
        <taxon>Eukaryota</taxon>
        <taxon>Fungi</taxon>
        <taxon>Dikarya</taxon>
        <taxon>Ascomycota</taxon>
        <taxon>Pezizomycotina</taxon>
        <taxon>Eurotiomycetes</taxon>
        <taxon>Eurotiomycetidae</taxon>
        <taxon>Eurotiales</taxon>
        <taxon>Aspergillaceae</taxon>
        <taxon>Aspergillus</taxon>
        <taxon>Aspergillus subgen. Polypaecilum</taxon>
    </lineage>
</organism>
<evidence type="ECO:0000256" key="5">
    <source>
        <dbReference type="SAM" id="MobiDB-lite"/>
    </source>
</evidence>
<dbReference type="InterPro" id="IPR036864">
    <property type="entry name" value="Zn2-C6_fun-type_DNA-bd_sf"/>
</dbReference>
<keyword evidence="2" id="KW-0238">DNA-binding</keyword>
<reference evidence="7" key="1">
    <citation type="submission" date="2017-02" db="EMBL/GenBank/DDBJ databases">
        <authorList>
            <person name="Tafer H."/>
            <person name="Lopandic K."/>
        </authorList>
    </citation>
    <scope>NUCLEOTIDE SEQUENCE [LARGE SCALE GENOMIC DNA]</scope>
    <source>
        <strain evidence="7">CBS 366.77</strain>
    </source>
</reference>
<evidence type="ECO:0000313" key="7">
    <source>
        <dbReference type="Proteomes" id="UP000266188"/>
    </source>
</evidence>
<dbReference type="CDD" id="cd12148">
    <property type="entry name" value="fungal_TF_MHR"/>
    <property type="match status" value="1"/>
</dbReference>
<evidence type="ECO:0000256" key="3">
    <source>
        <dbReference type="ARBA" id="ARBA00023163"/>
    </source>
</evidence>
<keyword evidence="4" id="KW-0539">Nucleus</keyword>
<dbReference type="PANTHER" id="PTHR47256:SF10">
    <property type="entry name" value="ZN(II)2CYS6 TRANSCRIPTION FACTOR (EUROFUNG)"/>
    <property type="match status" value="1"/>
</dbReference>
<feature type="region of interest" description="Disordered" evidence="5">
    <location>
        <begin position="1"/>
        <end position="53"/>
    </location>
</feature>
<dbReference type="GO" id="GO:0008270">
    <property type="term" value="F:zinc ion binding"/>
    <property type="evidence" value="ECO:0007669"/>
    <property type="project" value="InterPro"/>
</dbReference>
<evidence type="ECO:0008006" key="8">
    <source>
        <dbReference type="Google" id="ProtNLM"/>
    </source>
</evidence>
<evidence type="ECO:0000313" key="6">
    <source>
        <dbReference type="EMBL" id="RJE25613.1"/>
    </source>
</evidence>
<comment type="caution">
    <text evidence="6">The sequence shown here is derived from an EMBL/GenBank/DDBJ whole genome shotgun (WGS) entry which is preliminary data.</text>
</comment>
<sequence length="314" mass="34885">MTSPNHDKQLPLLAPGRRVPIISEQTSLPRPKKNSTACQPCKQAKRSGPPSPCKACEGSDSECVFDESLDLRRKVAIRRTITELEESRNYYRNLLNSLLTTLRSSELDKVNNLLNLIRSNASLPDIAAAVEDFSVKPGDPPPADLTSFKASGDVTLQAAEKSFTDSHTQVTLEMLCDMPLFQVPAKPWTTVTDDDHLISHLFSLYFTWDHPFSQLFDQKIFLDEVAKGDLGSELCTPFLVNSLLAVASAYSDFPKVFATPGDKNSRGQHFYMEAERLLKAEEGRATLPNIQGVILMCHAHVDSHRNDNPSLTRS</sequence>
<dbReference type="PANTHER" id="PTHR47256">
    <property type="entry name" value="ZN(II)2CYS6 TRANSCRIPTION FACTOR (EUROFUNG)-RELATED"/>
    <property type="match status" value="1"/>
</dbReference>
<gene>
    <name evidence="6" type="ORF">PHISCL_02080</name>
</gene>
<protein>
    <recommendedName>
        <fullName evidence="8">Transcription factor</fullName>
    </recommendedName>
</protein>
<proteinExistence type="predicted"/>
<dbReference type="Gene3D" id="4.10.240.10">
    <property type="entry name" value="Zn(2)-C6 fungal-type DNA-binding domain"/>
    <property type="match status" value="1"/>
</dbReference>
<dbReference type="GO" id="GO:0003677">
    <property type="term" value="F:DNA binding"/>
    <property type="evidence" value="ECO:0007669"/>
    <property type="project" value="UniProtKB-KW"/>
</dbReference>
<dbReference type="EMBL" id="MVGC01000043">
    <property type="protein sequence ID" value="RJE25613.1"/>
    <property type="molecule type" value="Genomic_DNA"/>
</dbReference>
<dbReference type="STRING" id="2070753.A0A3A2ZTG4"/>
<accession>A0A3A2ZTG4</accession>
<feature type="compositionally biased region" description="Polar residues" evidence="5">
    <location>
        <begin position="23"/>
        <end position="38"/>
    </location>
</feature>
<dbReference type="GO" id="GO:0000981">
    <property type="term" value="F:DNA-binding transcription factor activity, RNA polymerase II-specific"/>
    <property type="evidence" value="ECO:0007669"/>
    <property type="project" value="InterPro"/>
</dbReference>
<dbReference type="CDD" id="cd00067">
    <property type="entry name" value="GAL4"/>
    <property type="match status" value="1"/>
</dbReference>
<keyword evidence="7" id="KW-1185">Reference proteome</keyword>
<dbReference type="AlphaFoldDB" id="A0A3A2ZTG4"/>
<evidence type="ECO:0000256" key="4">
    <source>
        <dbReference type="ARBA" id="ARBA00023242"/>
    </source>
</evidence>
<dbReference type="OrthoDB" id="2593732at2759"/>
<keyword evidence="3" id="KW-0804">Transcription</keyword>
<dbReference type="Proteomes" id="UP000266188">
    <property type="component" value="Unassembled WGS sequence"/>
</dbReference>
<dbReference type="InterPro" id="IPR053187">
    <property type="entry name" value="Notoamide_regulator"/>
</dbReference>
<dbReference type="InterPro" id="IPR001138">
    <property type="entry name" value="Zn2Cys6_DnaBD"/>
</dbReference>